<proteinExistence type="inferred from homology"/>
<dbReference type="EMBL" id="CP137757">
    <property type="protein sequence ID" value="WPF24790.1"/>
    <property type="molecule type" value="Genomic_DNA"/>
</dbReference>
<dbReference type="GO" id="GO:0008756">
    <property type="term" value="F:o-succinylbenzoate-CoA ligase activity"/>
    <property type="evidence" value="ECO:0007669"/>
    <property type="project" value="UniProtKB-EC"/>
</dbReference>
<evidence type="ECO:0000259" key="4">
    <source>
        <dbReference type="Pfam" id="PF13193"/>
    </source>
</evidence>
<evidence type="ECO:0000259" key="3">
    <source>
        <dbReference type="Pfam" id="PF00501"/>
    </source>
</evidence>
<dbReference type="PANTHER" id="PTHR43201">
    <property type="entry name" value="ACYL-COA SYNTHETASE"/>
    <property type="match status" value="1"/>
</dbReference>
<dbReference type="InterPro" id="IPR025110">
    <property type="entry name" value="AMP-bd_C"/>
</dbReference>
<evidence type="ECO:0000256" key="2">
    <source>
        <dbReference type="ARBA" id="ARBA00022598"/>
    </source>
</evidence>
<dbReference type="GO" id="GO:0006631">
    <property type="term" value="P:fatty acid metabolic process"/>
    <property type="evidence" value="ECO:0007669"/>
    <property type="project" value="TreeGrafter"/>
</dbReference>
<protein>
    <submittedName>
        <fullName evidence="5">O-succinylbenzoate--CoA ligase</fullName>
        <ecNumber evidence="5">6.2.1.26</ecNumber>
    </submittedName>
</protein>
<dbReference type="Pfam" id="PF13193">
    <property type="entry name" value="AMP-binding_C"/>
    <property type="match status" value="1"/>
</dbReference>
<evidence type="ECO:0000313" key="5">
    <source>
        <dbReference type="EMBL" id="WPF24790.1"/>
    </source>
</evidence>
<sequence length="432" mass="45482">MNTRPLVPLPIPANTTVADLYPQLEQALRGEASLLPLPVKDLQRAALLHDVMRADKPIDATIAFILSTSGSTGLPKGAQLSAAALAASASATEKVLGGPGQWLLALPPDHVAGLQVLLRSLAAGYEPVLMDVTQPFTPGALVDAIHRMTGPRRYCSLVPTQVRRLIQALEPEDTTGVTGSTGVTGGYSPATLIETVGSLDGILVGGAPLSPALRKKCADVGWTIITTYGSSETAGGMVYDGTPLPGTSVKIQPLGTGDEGRVLLGGPTLATGYRNAEDLFGSSAHAEPSGERNGNSNPFVDGWFVTDDIGTIRNGKLEILGRYDQAINTGGLKVLPEVVESAARRAGYADCAVLGIPSAEWGESVCLVIEEPRENTPYFLDREETRHIREQLDLPSYALPTSIAVVKQIPLRGPGKTDRHALRELLSATEHG</sequence>
<accession>A0AAU0PY81</accession>
<dbReference type="EC" id="6.2.1.26" evidence="5"/>
<dbReference type="NCBIfam" id="NF005877">
    <property type="entry name" value="PRK07824.1"/>
    <property type="match status" value="1"/>
</dbReference>
<dbReference type="InterPro" id="IPR042099">
    <property type="entry name" value="ANL_N_sf"/>
</dbReference>
<dbReference type="InterPro" id="IPR045851">
    <property type="entry name" value="AMP-bd_C_sf"/>
</dbReference>
<keyword evidence="2 5" id="KW-0436">Ligase</keyword>
<keyword evidence="6" id="KW-1185">Reference proteome</keyword>
<dbReference type="Gene3D" id="3.40.50.12780">
    <property type="entry name" value="N-terminal domain of ligase-like"/>
    <property type="match status" value="1"/>
</dbReference>
<comment type="similarity">
    <text evidence="1">Belongs to the ATP-dependent AMP-binding enzyme family.</text>
</comment>
<dbReference type="InterPro" id="IPR000873">
    <property type="entry name" value="AMP-dep_synth/lig_dom"/>
</dbReference>
<dbReference type="Pfam" id="PF00501">
    <property type="entry name" value="AMP-binding"/>
    <property type="match status" value="1"/>
</dbReference>
<feature type="domain" description="AMP-binding enzyme C-terminal" evidence="4">
    <location>
        <begin position="346"/>
        <end position="416"/>
    </location>
</feature>
<dbReference type="GO" id="GO:0031956">
    <property type="term" value="F:medium-chain fatty acid-CoA ligase activity"/>
    <property type="evidence" value="ECO:0007669"/>
    <property type="project" value="TreeGrafter"/>
</dbReference>
<reference evidence="5 6" key="1">
    <citation type="submission" date="2023-10" db="EMBL/GenBank/DDBJ databases">
        <title>complete genome sequence of Corynebacterium pseudokroppenstedtii P15-C1.</title>
        <authorList>
            <person name="Bruggemann H."/>
            <person name="Poehlein A."/>
        </authorList>
    </citation>
    <scope>NUCLEOTIDE SEQUENCE [LARGE SCALE GENOMIC DNA]</scope>
    <source>
        <strain evidence="5 6">P15_C1</strain>
    </source>
</reference>
<evidence type="ECO:0000313" key="6">
    <source>
        <dbReference type="Proteomes" id="UP001174314"/>
    </source>
</evidence>
<dbReference type="KEGG" id="cpsk:Q0N40_09730"/>
<feature type="domain" description="AMP-dependent synthetase/ligase" evidence="3">
    <location>
        <begin position="56"/>
        <end position="273"/>
    </location>
</feature>
<dbReference type="RefSeq" id="WP_236881712.1">
    <property type="nucleotide sequence ID" value="NZ_CP137757.1"/>
</dbReference>
<dbReference type="Gene3D" id="3.30.300.30">
    <property type="match status" value="1"/>
</dbReference>
<gene>
    <name evidence="5" type="primary">menE</name>
    <name evidence="5" type="ORF">Q0N40_09730</name>
</gene>
<name>A0AAU0PY81_9CORY</name>
<dbReference type="AlphaFoldDB" id="A0AAU0PY81"/>
<dbReference type="Proteomes" id="UP001174314">
    <property type="component" value="Chromosome"/>
</dbReference>
<dbReference type="SUPFAM" id="SSF56801">
    <property type="entry name" value="Acetyl-CoA synthetase-like"/>
    <property type="match status" value="1"/>
</dbReference>
<evidence type="ECO:0000256" key="1">
    <source>
        <dbReference type="ARBA" id="ARBA00006432"/>
    </source>
</evidence>
<organism evidence="5 6">
    <name type="scientific">Corynebacterium pseudokroppenstedtii</name>
    <dbReference type="NCBI Taxonomy" id="2804917"/>
    <lineage>
        <taxon>Bacteria</taxon>
        <taxon>Bacillati</taxon>
        <taxon>Actinomycetota</taxon>
        <taxon>Actinomycetes</taxon>
        <taxon>Mycobacteriales</taxon>
        <taxon>Corynebacteriaceae</taxon>
        <taxon>Corynebacterium</taxon>
    </lineage>
</organism>
<dbReference type="PANTHER" id="PTHR43201:SF5">
    <property type="entry name" value="MEDIUM-CHAIN ACYL-COA LIGASE ACSF2, MITOCHONDRIAL"/>
    <property type="match status" value="1"/>
</dbReference>